<dbReference type="PANTHER" id="PTHR43428">
    <property type="entry name" value="ARSENATE REDUCTASE"/>
    <property type="match status" value="1"/>
</dbReference>
<feature type="domain" description="Phosphotyrosine protein phosphatase I" evidence="2">
    <location>
        <begin position="1"/>
        <end position="136"/>
    </location>
</feature>
<organism evidence="3 4">
    <name type="scientific">Zooshikella harenae</name>
    <dbReference type="NCBI Taxonomy" id="2827238"/>
    <lineage>
        <taxon>Bacteria</taxon>
        <taxon>Pseudomonadati</taxon>
        <taxon>Pseudomonadota</taxon>
        <taxon>Gammaproteobacteria</taxon>
        <taxon>Oceanospirillales</taxon>
        <taxon>Zooshikellaceae</taxon>
        <taxon>Zooshikella</taxon>
    </lineage>
</organism>
<evidence type="ECO:0000256" key="1">
    <source>
        <dbReference type="ARBA" id="ARBA00022849"/>
    </source>
</evidence>
<keyword evidence="4" id="KW-1185">Reference proteome</keyword>
<gene>
    <name evidence="3" type="ORF">KCG35_12090</name>
</gene>
<dbReference type="InterPro" id="IPR023485">
    <property type="entry name" value="Ptyr_pPase"/>
</dbReference>
<dbReference type="PANTHER" id="PTHR43428:SF1">
    <property type="entry name" value="ARSENATE REDUCTASE"/>
    <property type="match status" value="1"/>
</dbReference>
<evidence type="ECO:0000259" key="2">
    <source>
        <dbReference type="SMART" id="SM00226"/>
    </source>
</evidence>
<dbReference type="EMBL" id="JAGSOY010000025">
    <property type="protein sequence ID" value="MBU2711800.1"/>
    <property type="molecule type" value="Genomic_DNA"/>
</dbReference>
<dbReference type="Proteomes" id="UP000690515">
    <property type="component" value="Unassembled WGS sequence"/>
</dbReference>
<evidence type="ECO:0000313" key="3">
    <source>
        <dbReference type="EMBL" id="MBU2711800.1"/>
    </source>
</evidence>
<dbReference type="SMART" id="SM00226">
    <property type="entry name" value="LMWPc"/>
    <property type="match status" value="1"/>
</dbReference>
<keyword evidence="1" id="KW-0059">Arsenical resistance</keyword>
<dbReference type="RefSeq" id="WP_215819956.1">
    <property type="nucleotide sequence ID" value="NZ_JAGSOY010000025.1"/>
</dbReference>
<comment type="caution">
    <text evidence="3">The sequence shown here is derived from an EMBL/GenBank/DDBJ whole genome shotgun (WGS) entry which is preliminary data.</text>
</comment>
<protein>
    <submittedName>
        <fullName evidence="3">Arsenate reductase ArsC</fullName>
    </submittedName>
</protein>
<dbReference type="InterPro" id="IPR036196">
    <property type="entry name" value="Ptyr_pPase_sf"/>
</dbReference>
<dbReference type="Pfam" id="PF01451">
    <property type="entry name" value="LMWPc"/>
    <property type="match status" value="1"/>
</dbReference>
<dbReference type="CDD" id="cd16345">
    <property type="entry name" value="LMWP_ArsC"/>
    <property type="match status" value="1"/>
</dbReference>
<dbReference type="Gene3D" id="3.40.50.2300">
    <property type="match status" value="1"/>
</dbReference>
<sequence length="157" mass="17487">MQLLFICTHNRCRSILCEAITNHLAQGRMLAYSAGSQPVGHVHPLTLKYLHARGISIEGLQSQSWEVYETKKPEVVITVCDSAANEVCPTWFDKTVKVHWGLPDPSKLKGDEKTQSDAFFSVMNTIEQRVQKMLALDLEALSPSALQEALHAIAEEV</sequence>
<proteinExistence type="predicted"/>
<accession>A0ABS5ZCR3</accession>
<evidence type="ECO:0000313" key="4">
    <source>
        <dbReference type="Proteomes" id="UP000690515"/>
    </source>
</evidence>
<name>A0ABS5ZCR3_9GAMM</name>
<dbReference type="SUPFAM" id="SSF52788">
    <property type="entry name" value="Phosphotyrosine protein phosphatases I"/>
    <property type="match status" value="1"/>
</dbReference>
<reference evidence="3 4" key="1">
    <citation type="submission" date="2021-04" db="EMBL/GenBank/DDBJ databases">
        <authorList>
            <person name="Pira H."/>
            <person name="Risdian C."/>
            <person name="Wink J."/>
        </authorList>
    </citation>
    <scope>NUCLEOTIDE SEQUENCE [LARGE SCALE GENOMIC DNA]</scope>
    <source>
        <strain evidence="3 4">WH53</strain>
    </source>
</reference>